<keyword evidence="5 7" id="KW-1133">Transmembrane helix</keyword>
<evidence type="ECO:0000256" key="4">
    <source>
        <dbReference type="ARBA" id="ARBA00022692"/>
    </source>
</evidence>
<organism evidence="9 10">
    <name type="scientific">Paenibacillus hodogayensis</name>
    <dbReference type="NCBI Taxonomy" id="279208"/>
    <lineage>
        <taxon>Bacteria</taxon>
        <taxon>Bacillati</taxon>
        <taxon>Bacillota</taxon>
        <taxon>Bacilli</taxon>
        <taxon>Bacillales</taxon>
        <taxon>Paenibacillaceae</taxon>
        <taxon>Paenibacillus</taxon>
    </lineage>
</organism>
<evidence type="ECO:0000313" key="9">
    <source>
        <dbReference type="EMBL" id="MFB9753234.1"/>
    </source>
</evidence>
<dbReference type="InterPro" id="IPR051447">
    <property type="entry name" value="Lipoprotein-release_system"/>
</dbReference>
<dbReference type="PANTHER" id="PTHR30489">
    <property type="entry name" value="LIPOPROTEIN-RELEASING SYSTEM TRANSMEMBRANE PROTEIN LOLE"/>
    <property type="match status" value="1"/>
</dbReference>
<feature type="domain" description="ABC3 transporter permease C-terminal" evidence="8">
    <location>
        <begin position="811"/>
        <end position="933"/>
    </location>
</feature>
<feature type="transmembrane region" description="Helical" evidence="7">
    <location>
        <begin position="901"/>
        <end position="922"/>
    </location>
</feature>
<evidence type="ECO:0000313" key="10">
    <source>
        <dbReference type="Proteomes" id="UP001589619"/>
    </source>
</evidence>
<feature type="transmembrane region" description="Helical" evidence="7">
    <location>
        <begin position="467"/>
        <end position="491"/>
    </location>
</feature>
<feature type="transmembrane region" description="Helical" evidence="7">
    <location>
        <begin position="270"/>
        <end position="294"/>
    </location>
</feature>
<evidence type="ECO:0000256" key="2">
    <source>
        <dbReference type="ARBA" id="ARBA00005236"/>
    </source>
</evidence>
<accession>A0ABV5VY44</accession>
<evidence type="ECO:0000256" key="5">
    <source>
        <dbReference type="ARBA" id="ARBA00022989"/>
    </source>
</evidence>
<dbReference type="Proteomes" id="UP001589619">
    <property type="component" value="Unassembled WGS sequence"/>
</dbReference>
<comment type="similarity">
    <text evidence="2">Belongs to the ABC-4 integral membrane protein family. LolC/E subfamily.</text>
</comment>
<name>A0ABV5VY44_9BACL</name>
<feature type="transmembrane region" description="Helical" evidence="7">
    <location>
        <begin position="427"/>
        <end position="447"/>
    </location>
</feature>
<keyword evidence="10" id="KW-1185">Reference proteome</keyword>
<feature type="transmembrane region" description="Helical" evidence="7">
    <location>
        <begin position="320"/>
        <end position="353"/>
    </location>
</feature>
<dbReference type="Pfam" id="PF02687">
    <property type="entry name" value="FtsX"/>
    <property type="match status" value="2"/>
</dbReference>
<keyword evidence="4 7" id="KW-0812">Transmembrane</keyword>
<dbReference type="EMBL" id="JBHMAG010000012">
    <property type="protein sequence ID" value="MFB9753234.1"/>
    <property type="molecule type" value="Genomic_DNA"/>
</dbReference>
<gene>
    <name evidence="9" type="ORF">ACFFNY_16830</name>
</gene>
<evidence type="ECO:0000256" key="6">
    <source>
        <dbReference type="ARBA" id="ARBA00023136"/>
    </source>
</evidence>
<reference evidence="9 10" key="1">
    <citation type="submission" date="2024-09" db="EMBL/GenBank/DDBJ databases">
        <authorList>
            <person name="Sun Q."/>
            <person name="Mori K."/>
        </authorList>
    </citation>
    <scope>NUCLEOTIDE SEQUENCE [LARGE SCALE GENOMIC DNA]</scope>
    <source>
        <strain evidence="9 10">JCM 12520</strain>
    </source>
</reference>
<comment type="subcellular location">
    <subcellularLocation>
        <location evidence="1">Cell membrane</location>
        <topology evidence="1">Multi-pass membrane protein</topology>
    </subcellularLocation>
</comment>
<proteinExistence type="inferred from homology"/>
<evidence type="ECO:0000256" key="1">
    <source>
        <dbReference type="ARBA" id="ARBA00004651"/>
    </source>
</evidence>
<keyword evidence="6 7" id="KW-0472">Membrane</keyword>
<protein>
    <submittedName>
        <fullName evidence="9">ABC transporter permease</fullName>
    </submittedName>
</protein>
<sequence length="942" mass="105045">MKPSVSPWIYWKIAWRNMYAQKRQTLLTMIGSCIGAALIMASTIFFQSFDESGARWLQRHYGPIEWELQPQQHKPYFNSAAEMTEIEAHLQLTRIKSMKVVSFETKASKVDGNLSPLHSGLRYLAIGVDGTQAAEFDPDNPLWRLSLAEDQIIVSEAVAKPLDLQLGDTVMLPDAGGGAHYFQVKGIAEESGISGYRGSAKAEGTLLVTMSAARKLAGLPEDAHTSYFSRREGVSLQAKPTYFPSPLPLFTVSEQKQSDFKQVDQMKQKYGATFVLCSVTAVIAGTVLMLQVLFMLTDSRRKLLAVLRAIGFQRGQIQRIFLIEAMLIQICSLAAGLLAGIPIGFGIIALFQWLNRELLLAYSGKMIPISPYLALSGVLFAGVIVFSLFAAAALFSSIKLRRLPIVAALREDSQLARRARSVKQRMIRLGLTAVSAVTVALHIGMLASGKATELILSQNPSSNGHGIFVFAVWFLASITSLYVIARLLPVIQKGLKPLLRRIGVQEAAQLLAFRYPAGNVRRTFLIMLLFSCCFMLLTLVIHITRQYDRTVQEKTYTVMGYPGYILYQTDEDKQEIMKRLNQDKELSEVAKQAAVIEPYLLQTTSEGWLADRNQLNFMAPDDAWIQAGKAKLTSRAPQFASDREAWEAVMHDPEYVLVDRKFSYPPEQWPAVFRMSHQMVRGLQVGEKIPLQLFEKPALPNTPDFGKEPQIKETISVTIAGFVESDAGLEFYNQVFVNPGLHDRFKTYGYRWESTPGKGYILLPLASDQAVYLRQVEQQLDRLNITTFHAPSISEAGEDISLIQMLWIFNGFMIMTMGIGLAGLAIVQLRAVQERSKVMAMLRCIGLGSRTVRQMLLIEGTLVGWIGIINGLIFGTIGGYLVHKLIETSKKPTDSLLPFSFPWELLMPVTVCLLLLTLWLNLAPSGRILRLSPGESIRRAEE</sequence>
<feature type="transmembrane region" description="Helical" evidence="7">
    <location>
        <begin position="805"/>
        <end position="827"/>
    </location>
</feature>
<dbReference type="RefSeq" id="WP_344901974.1">
    <property type="nucleotide sequence ID" value="NZ_BAAAYO010000001.1"/>
</dbReference>
<keyword evidence="3" id="KW-1003">Cell membrane</keyword>
<dbReference type="InterPro" id="IPR003838">
    <property type="entry name" value="ABC3_permease_C"/>
</dbReference>
<feature type="transmembrane region" description="Helical" evidence="7">
    <location>
        <begin position="856"/>
        <end position="881"/>
    </location>
</feature>
<dbReference type="PANTHER" id="PTHR30489:SF0">
    <property type="entry name" value="LIPOPROTEIN-RELEASING SYSTEM TRANSMEMBRANE PROTEIN LOLE"/>
    <property type="match status" value="1"/>
</dbReference>
<evidence type="ECO:0000256" key="7">
    <source>
        <dbReference type="SAM" id="Phobius"/>
    </source>
</evidence>
<feature type="transmembrane region" description="Helical" evidence="7">
    <location>
        <begin position="26"/>
        <end position="46"/>
    </location>
</feature>
<feature type="transmembrane region" description="Helical" evidence="7">
    <location>
        <begin position="524"/>
        <end position="544"/>
    </location>
</feature>
<feature type="transmembrane region" description="Helical" evidence="7">
    <location>
        <begin position="373"/>
        <end position="395"/>
    </location>
</feature>
<feature type="domain" description="ABC3 transporter permease C-terminal" evidence="8">
    <location>
        <begin position="278"/>
        <end position="402"/>
    </location>
</feature>
<comment type="caution">
    <text evidence="9">The sequence shown here is derived from an EMBL/GenBank/DDBJ whole genome shotgun (WGS) entry which is preliminary data.</text>
</comment>
<evidence type="ECO:0000256" key="3">
    <source>
        <dbReference type="ARBA" id="ARBA00022475"/>
    </source>
</evidence>
<evidence type="ECO:0000259" key="8">
    <source>
        <dbReference type="Pfam" id="PF02687"/>
    </source>
</evidence>